<comment type="pathway">
    <text evidence="1 5">Carbohydrate metabolism; hexose metabolism.</text>
</comment>
<evidence type="ECO:0000313" key="7">
    <source>
        <dbReference type="EMBL" id="MFC3153703.1"/>
    </source>
</evidence>
<comment type="similarity">
    <text evidence="2 5">Belongs to the aldose epimerase family.</text>
</comment>
<comment type="catalytic activity">
    <reaction evidence="5">
        <text>alpha-D-glucose = beta-D-glucose</text>
        <dbReference type="Rhea" id="RHEA:10264"/>
        <dbReference type="ChEBI" id="CHEBI:15903"/>
        <dbReference type="ChEBI" id="CHEBI:17925"/>
        <dbReference type="EC" id="5.1.3.3"/>
    </reaction>
</comment>
<gene>
    <name evidence="7" type="ORF">ACFOEB_00680</name>
</gene>
<keyword evidence="3 5" id="KW-0413">Isomerase</keyword>
<dbReference type="PANTHER" id="PTHR10091">
    <property type="entry name" value="ALDOSE-1-EPIMERASE"/>
    <property type="match status" value="1"/>
</dbReference>
<evidence type="ECO:0000313" key="8">
    <source>
        <dbReference type="Proteomes" id="UP001595548"/>
    </source>
</evidence>
<dbReference type="NCBIfam" id="NF008277">
    <property type="entry name" value="PRK11055.1"/>
    <property type="match status" value="1"/>
</dbReference>
<evidence type="ECO:0000256" key="4">
    <source>
        <dbReference type="ARBA" id="ARBA00023277"/>
    </source>
</evidence>
<accession>A0ABV7HLW6</accession>
<dbReference type="InterPro" id="IPR047215">
    <property type="entry name" value="Galactose_mutarotase-like"/>
</dbReference>
<name>A0ABV7HLW6_9GAMM</name>
<evidence type="ECO:0000256" key="2">
    <source>
        <dbReference type="ARBA" id="ARBA00006206"/>
    </source>
</evidence>
<dbReference type="InterPro" id="IPR015443">
    <property type="entry name" value="Aldose_1-epimerase"/>
</dbReference>
<dbReference type="Gene3D" id="2.70.98.10">
    <property type="match status" value="1"/>
</dbReference>
<protein>
    <recommendedName>
        <fullName evidence="5">Aldose 1-epimerase</fullName>
        <ecNumber evidence="5">5.1.3.3</ecNumber>
    </recommendedName>
</protein>
<feature type="chain" id="PRO_5046712646" description="Aldose 1-epimerase" evidence="6">
    <location>
        <begin position="23"/>
        <end position="384"/>
    </location>
</feature>
<evidence type="ECO:0000256" key="1">
    <source>
        <dbReference type="ARBA" id="ARBA00005028"/>
    </source>
</evidence>
<dbReference type="EC" id="5.1.3.3" evidence="5"/>
<dbReference type="PANTHER" id="PTHR10091:SF0">
    <property type="entry name" value="GALACTOSE MUTAROTASE"/>
    <property type="match status" value="1"/>
</dbReference>
<sequence length="384" mass="41650">MTKKSFATLAVATALSTSGVWAADVNEDMMEVSVKNFGALPDGRKAQMYVVKGPDGSKLELTNLGAVIVSLEVPDNQGHLEDVVLGFDEPTPYLTDSPYFGAVVGRYANRIDKGQFSLNGKQYKLAINNEPNHLHGGNVGFDKLLWNGSVVDTEDGPGVRFSTISSDQDEGYPGELYVSVTYVFTADNQLIIDYLASASDDTVVNISQHSYFNLAGQGDGSILGHTLKINADFYTPVTKSLIPTGEILSVSGTPFDFNTSKSIGRDINKSHEQLSFGGGYDHNWVLRSSEFPGDLHTAAILKDPESGRTMEVVTDQPGLQFYSGNFLDGIVEGKGGIAYQYRGAVALETQHFPDSPNQPHFPRTSLKAGETFKSRTIYKFSTSD</sequence>
<dbReference type="RefSeq" id="WP_382413596.1">
    <property type="nucleotide sequence ID" value="NZ_AP031500.1"/>
</dbReference>
<keyword evidence="4 5" id="KW-0119">Carbohydrate metabolism</keyword>
<dbReference type="InterPro" id="IPR014718">
    <property type="entry name" value="GH-type_carb-bd"/>
</dbReference>
<dbReference type="InterPro" id="IPR011013">
    <property type="entry name" value="Gal_mutarotase_sf_dom"/>
</dbReference>
<proteinExistence type="inferred from homology"/>
<keyword evidence="8" id="KW-1185">Reference proteome</keyword>
<dbReference type="GO" id="GO:0016853">
    <property type="term" value="F:isomerase activity"/>
    <property type="evidence" value="ECO:0007669"/>
    <property type="project" value="UniProtKB-KW"/>
</dbReference>
<reference evidence="8" key="1">
    <citation type="journal article" date="2019" name="Int. J. Syst. Evol. Microbiol.">
        <title>The Global Catalogue of Microorganisms (GCM) 10K type strain sequencing project: providing services to taxonomists for standard genome sequencing and annotation.</title>
        <authorList>
            <consortium name="The Broad Institute Genomics Platform"/>
            <consortium name="The Broad Institute Genome Sequencing Center for Infectious Disease"/>
            <person name="Wu L."/>
            <person name="Ma J."/>
        </authorList>
    </citation>
    <scope>NUCLEOTIDE SEQUENCE [LARGE SCALE GENOMIC DNA]</scope>
    <source>
        <strain evidence="8">KCTC 52141</strain>
    </source>
</reference>
<evidence type="ECO:0000256" key="5">
    <source>
        <dbReference type="PIRNR" id="PIRNR005096"/>
    </source>
</evidence>
<dbReference type="PIRSF" id="PIRSF005096">
    <property type="entry name" value="GALM"/>
    <property type="match status" value="1"/>
</dbReference>
<evidence type="ECO:0000256" key="6">
    <source>
        <dbReference type="SAM" id="SignalP"/>
    </source>
</evidence>
<organism evidence="7 8">
    <name type="scientific">Gilvimarinus japonicus</name>
    <dbReference type="NCBI Taxonomy" id="1796469"/>
    <lineage>
        <taxon>Bacteria</taxon>
        <taxon>Pseudomonadati</taxon>
        <taxon>Pseudomonadota</taxon>
        <taxon>Gammaproteobacteria</taxon>
        <taxon>Cellvibrionales</taxon>
        <taxon>Cellvibrionaceae</taxon>
        <taxon>Gilvimarinus</taxon>
    </lineage>
</organism>
<dbReference type="EMBL" id="JBHRTL010000001">
    <property type="protein sequence ID" value="MFC3153703.1"/>
    <property type="molecule type" value="Genomic_DNA"/>
</dbReference>
<evidence type="ECO:0000256" key="3">
    <source>
        <dbReference type="ARBA" id="ARBA00023235"/>
    </source>
</evidence>
<dbReference type="Proteomes" id="UP001595548">
    <property type="component" value="Unassembled WGS sequence"/>
</dbReference>
<comment type="caution">
    <text evidence="7">The sequence shown here is derived from an EMBL/GenBank/DDBJ whole genome shotgun (WGS) entry which is preliminary data.</text>
</comment>
<dbReference type="CDD" id="cd09019">
    <property type="entry name" value="galactose_mutarotase_like"/>
    <property type="match status" value="1"/>
</dbReference>
<dbReference type="Pfam" id="PF01263">
    <property type="entry name" value="Aldose_epim"/>
    <property type="match status" value="1"/>
</dbReference>
<feature type="signal peptide" evidence="6">
    <location>
        <begin position="1"/>
        <end position="22"/>
    </location>
</feature>
<dbReference type="SUPFAM" id="SSF74650">
    <property type="entry name" value="Galactose mutarotase-like"/>
    <property type="match status" value="1"/>
</dbReference>
<keyword evidence="6" id="KW-0732">Signal</keyword>
<dbReference type="InterPro" id="IPR008183">
    <property type="entry name" value="Aldose_1/G6P_1-epimerase"/>
</dbReference>